<dbReference type="AlphaFoldDB" id="A0A0E9TCZ4"/>
<evidence type="ECO:0000313" key="1">
    <source>
        <dbReference type="EMBL" id="JAH50608.1"/>
    </source>
</evidence>
<protein>
    <submittedName>
        <fullName evidence="1">Uncharacterized protein</fullName>
    </submittedName>
</protein>
<name>A0A0E9TCZ4_ANGAN</name>
<reference evidence="1" key="2">
    <citation type="journal article" date="2015" name="Fish Shellfish Immunol.">
        <title>Early steps in the European eel (Anguilla anguilla)-Vibrio vulnificus interaction in the gills: Role of the RtxA13 toxin.</title>
        <authorList>
            <person name="Callol A."/>
            <person name="Pajuelo D."/>
            <person name="Ebbesson L."/>
            <person name="Teles M."/>
            <person name="MacKenzie S."/>
            <person name="Amaro C."/>
        </authorList>
    </citation>
    <scope>NUCLEOTIDE SEQUENCE</scope>
</reference>
<organism evidence="1">
    <name type="scientific">Anguilla anguilla</name>
    <name type="common">European freshwater eel</name>
    <name type="synonym">Muraena anguilla</name>
    <dbReference type="NCBI Taxonomy" id="7936"/>
    <lineage>
        <taxon>Eukaryota</taxon>
        <taxon>Metazoa</taxon>
        <taxon>Chordata</taxon>
        <taxon>Craniata</taxon>
        <taxon>Vertebrata</taxon>
        <taxon>Euteleostomi</taxon>
        <taxon>Actinopterygii</taxon>
        <taxon>Neopterygii</taxon>
        <taxon>Teleostei</taxon>
        <taxon>Anguilliformes</taxon>
        <taxon>Anguillidae</taxon>
        <taxon>Anguilla</taxon>
    </lineage>
</organism>
<proteinExistence type="predicted"/>
<reference evidence="1" key="1">
    <citation type="submission" date="2014-11" db="EMBL/GenBank/DDBJ databases">
        <authorList>
            <person name="Amaro Gonzalez C."/>
        </authorList>
    </citation>
    <scope>NUCLEOTIDE SEQUENCE</scope>
</reference>
<accession>A0A0E9TCZ4</accession>
<dbReference type="EMBL" id="GBXM01057969">
    <property type="protein sequence ID" value="JAH50608.1"/>
    <property type="molecule type" value="Transcribed_RNA"/>
</dbReference>
<sequence length="48" mass="5563">MGLSGSCEQQASLSSLDQKHNTFRAIFTKHAANYRQCRKILHRRMRSV</sequence>